<evidence type="ECO:0008006" key="7">
    <source>
        <dbReference type="Google" id="ProtNLM"/>
    </source>
</evidence>
<evidence type="ECO:0000259" key="4">
    <source>
        <dbReference type="PROSITE" id="PS50994"/>
    </source>
</evidence>
<dbReference type="SMART" id="SM00343">
    <property type="entry name" value="ZnF_C2HC"/>
    <property type="match status" value="1"/>
</dbReference>
<comment type="caution">
    <text evidence="5">The sequence shown here is derived from an EMBL/GenBank/DDBJ whole genome shotgun (WGS) entry which is preliminary data.</text>
</comment>
<evidence type="ECO:0000256" key="1">
    <source>
        <dbReference type="PROSITE-ProRule" id="PRU00047"/>
    </source>
</evidence>
<gene>
    <name evidence="5" type="ORF">OSB04_011502</name>
</gene>
<dbReference type="PROSITE" id="PS50158">
    <property type="entry name" value="ZF_CCHC"/>
    <property type="match status" value="1"/>
</dbReference>
<keyword evidence="1" id="KW-0863">Zinc-finger</keyword>
<dbReference type="Pfam" id="PF14223">
    <property type="entry name" value="Retrotran_gag_2"/>
    <property type="match status" value="1"/>
</dbReference>
<feature type="compositionally biased region" description="Basic residues" evidence="2">
    <location>
        <begin position="206"/>
        <end position="220"/>
    </location>
</feature>
<dbReference type="PANTHER" id="PTHR47592:SF27">
    <property type="entry name" value="OS08G0421700 PROTEIN"/>
    <property type="match status" value="1"/>
</dbReference>
<dbReference type="Gene3D" id="4.10.60.10">
    <property type="entry name" value="Zinc finger, CCHC-type"/>
    <property type="match status" value="1"/>
</dbReference>
<evidence type="ECO:0000313" key="5">
    <source>
        <dbReference type="EMBL" id="KAJ9556888.1"/>
    </source>
</evidence>
<dbReference type="SUPFAM" id="SSF53098">
    <property type="entry name" value="Ribonuclease H-like"/>
    <property type="match status" value="1"/>
</dbReference>
<organism evidence="5 6">
    <name type="scientific">Centaurea solstitialis</name>
    <name type="common">yellow star-thistle</name>
    <dbReference type="NCBI Taxonomy" id="347529"/>
    <lineage>
        <taxon>Eukaryota</taxon>
        <taxon>Viridiplantae</taxon>
        <taxon>Streptophyta</taxon>
        <taxon>Embryophyta</taxon>
        <taxon>Tracheophyta</taxon>
        <taxon>Spermatophyta</taxon>
        <taxon>Magnoliopsida</taxon>
        <taxon>eudicotyledons</taxon>
        <taxon>Gunneridae</taxon>
        <taxon>Pentapetalae</taxon>
        <taxon>asterids</taxon>
        <taxon>campanulids</taxon>
        <taxon>Asterales</taxon>
        <taxon>Asteraceae</taxon>
        <taxon>Carduoideae</taxon>
        <taxon>Cardueae</taxon>
        <taxon>Centaureinae</taxon>
        <taxon>Centaurea</taxon>
    </lineage>
</organism>
<dbReference type="AlphaFoldDB" id="A0AA38T9J1"/>
<dbReference type="SUPFAM" id="SSF57756">
    <property type="entry name" value="Retrovirus zinc finger-like domains"/>
    <property type="match status" value="1"/>
</dbReference>
<feature type="domain" description="Integrase catalytic" evidence="4">
    <location>
        <begin position="460"/>
        <end position="597"/>
    </location>
</feature>
<dbReference type="InterPro" id="IPR036875">
    <property type="entry name" value="Znf_CCHC_sf"/>
</dbReference>
<name>A0AA38T9J1_9ASTR</name>
<feature type="compositionally biased region" description="Gly residues" evidence="2">
    <location>
        <begin position="257"/>
        <end position="268"/>
    </location>
</feature>
<dbReference type="Pfam" id="PF13976">
    <property type="entry name" value="gag_pre-integrs"/>
    <property type="match status" value="1"/>
</dbReference>
<dbReference type="Pfam" id="PF22936">
    <property type="entry name" value="Pol_BBD"/>
    <property type="match status" value="1"/>
</dbReference>
<dbReference type="PROSITE" id="PS50994">
    <property type="entry name" value="INTEGRASE"/>
    <property type="match status" value="1"/>
</dbReference>
<dbReference type="InterPro" id="IPR001584">
    <property type="entry name" value="Integrase_cat-core"/>
</dbReference>
<evidence type="ECO:0000259" key="3">
    <source>
        <dbReference type="PROSITE" id="PS50158"/>
    </source>
</evidence>
<sequence>MATKMLFYLTTLRVSNVLTENEPEPPVAQEDAPLNENQVDAHQREIEAWGTNEYNCQNYILNALDDSLYDIYLTFGTTKEILESLDSKYKTEVTCSKRFVVGKFLNYRMIEGKPVMKQIEELQILSHELEVEGMGINTNFLVGAIIDKLPHTWKNFKLYLKHLSEDITFEQLVLKLRVEEDNRQNERTDAPSLEPNANMVEEALQGKRKQSMTKRPFHSGKRSDVKSQEKFKKVMHCWVCGKPGHRAKDCRHKRDQGGAGGNGGGGMSGANNQANLTLSPNQFISVVETHMVTNLEDWWVDTGATRHICNSRSLFDTYQEVKEKNQCSWEMLLPQQSKEGEDHVDFGKDLILTDVLHVPSLTKNLIYGPILSKKGFKIVFESDKFVITKGGAYVGKGYLHEGLLKLYVNNSVNIVDAAIVNNENKAGTSTASMYIMDPTFLWHSRLGHVNFRSLQRMIKLDMIPKCTNEKMSKMIYVITRQLLQEDESNYYISFIDDCNKFCHVYLIHTKDEALNMFKIYKAGVENQLEKKIKILRSDCGGEYESNDFAELCALHGIIHQTTAPYTPQQNGVAERKNRTLKNMMNSMLITAGSPHHL</sequence>
<evidence type="ECO:0000313" key="6">
    <source>
        <dbReference type="Proteomes" id="UP001172457"/>
    </source>
</evidence>
<dbReference type="GO" id="GO:0008270">
    <property type="term" value="F:zinc ion binding"/>
    <property type="evidence" value="ECO:0007669"/>
    <property type="project" value="UniProtKB-KW"/>
</dbReference>
<dbReference type="EMBL" id="JARYMX010000003">
    <property type="protein sequence ID" value="KAJ9556888.1"/>
    <property type="molecule type" value="Genomic_DNA"/>
</dbReference>
<dbReference type="InterPro" id="IPR001878">
    <property type="entry name" value="Znf_CCHC"/>
</dbReference>
<dbReference type="InterPro" id="IPR054722">
    <property type="entry name" value="PolX-like_BBD"/>
</dbReference>
<dbReference type="PANTHER" id="PTHR47592">
    <property type="entry name" value="PBF68 PROTEIN"/>
    <property type="match status" value="1"/>
</dbReference>
<accession>A0AA38T9J1</accession>
<dbReference type="Proteomes" id="UP001172457">
    <property type="component" value="Chromosome 3"/>
</dbReference>
<reference evidence="5" key="1">
    <citation type="submission" date="2023-03" db="EMBL/GenBank/DDBJ databases">
        <title>Chromosome-scale reference genome and RAD-based genetic map of yellow starthistle (Centaurea solstitialis) reveal putative structural variation and QTLs associated with invader traits.</title>
        <authorList>
            <person name="Reatini B."/>
            <person name="Cang F.A."/>
            <person name="Jiang Q."/>
            <person name="Mckibben M.T.W."/>
            <person name="Barker M.S."/>
            <person name="Rieseberg L.H."/>
            <person name="Dlugosch K.M."/>
        </authorList>
    </citation>
    <scope>NUCLEOTIDE SEQUENCE</scope>
    <source>
        <strain evidence="5">CAN-66</strain>
        <tissue evidence="5">Leaf</tissue>
    </source>
</reference>
<dbReference type="InterPro" id="IPR025724">
    <property type="entry name" value="GAG-pre-integrase_dom"/>
</dbReference>
<feature type="domain" description="CCHC-type" evidence="3">
    <location>
        <begin position="237"/>
        <end position="251"/>
    </location>
</feature>
<feature type="region of interest" description="Disordered" evidence="2">
    <location>
        <begin position="248"/>
        <end position="271"/>
    </location>
</feature>
<feature type="region of interest" description="Disordered" evidence="2">
    <location>
        <begin position="205"/>
        <end position="225"/>
    </location>
</feature>
<keyword evidence="1" id="KW-0862">Zinc</keyword>
<dbReference type="InterPro" id="IPR036397">
    <property type="entry name" value="RNaseH_sf"/>
</dbReference>
<dbReference type="Pfam" id="PF00665">
    <property type="entry name" value="rve"/>
    <property type="match status" value="1"/>
</dbReference>
<keyword evidence="1" id="KW-0479">Metal-binding</keyword>
<keyword evidence="6" id="KW-1185">Reference proteome</keyword>
<dbReference type="Pfam" id="PF00098">
    <property type="entry name" value="zf-CCHC"/>
    <property type="match status" value="1"/>
</dbReference>
<evidence type="ECO:0000256" key="2">
    <source>
        <dbReference type="SAM" id="MobiDB-lite"/>
    </source>
</evidence>
<dbReference type="Gene3D" id="3.30.420.10">
    <property type="entry name" value="Ribonuclease H-like superfamily/Ribonuclease H"/>
    <property type="match status" value="1"/>
</dbReference>
<protein>
    <recommendedName>
        <fullName evidence="7">Polyprotein</fullName>
    </recommendedName>
</protein>
<dbReference type="GO" id="GO:0003676">
    <property type="term" value="F:nucleic acid binding"/>
    <property type="evidence" value="ECO:0007669"/>
    <property type="project" value="InterPro"/>
</dbReference>
<proteinExistence type="predicted"/>
<dbReference type="InterPro" id="IPR012337">
    <property type="entry name" value="RNaseH-like_sf"/>
</dbReference>
<dbReference type="GO" id="GO:0015074">
    <property type="term" value="P:DNA integration"/>
    <property type="evidence" value="ECO:0007669"/>
    <property type="project" value="InterPro"/>
</dbReference>